<reference evidence="3 4" key="1">
    <citation type="submission" date="2021-05" db="EMBL/GenBank/DDBJ databases">
        <authorList>
            <person name="Zahm M."/>
            <person name="Klopp C."/>
            <person name="Cabau C."/>
            <person name="Kuhl H."/>
            <person name="Suciu R."/>
            <person name="Ciorpac M."/>
            <person name="Holostenco D."/>
            <person name="Gessner J."/>
            <person name="Wuertz S."/>
            <person name="Hohne C."/>
            <person name="Stock M."/>
            <person name="Gislard M."/>
            <person name="Lluch J."/>
            <person name="Milhes M."/>
            <person name="Lampietro C."/>
            <person name="Lopez Roques C."/>
            <person name="Donnadieu C."/>
            <person name="Du K."/>
            <person name="Schartl M."/>
            <person name="Guiguen Y."/>
        </authorList>
    </citation>
    <scope>NUCLEOTIDE SEQUENCE [LARGE SCALE GENOMIC DNA]</scope>
    <source>
        <strain evidence="3">Hh-F2</strain>
        <tissue evidence="3">Blood</tissue>
    </source>
</reference>
<sequence>MSGDSSRGNVQVKRQRREDKEELKSDPVLEMKKIQEFVQRFPDQQKETESSVRELKNIAAYIRNDKDAVVDGSPATSLIRRGAWLGAAGVTGLALAPFTGGASLAVTAVAAGGGAFAASKGGSALKDYSKKLEDIRENARRRMTELGRSAATAITALLKLKRLSGLRTAADPDYEKVFEMLKTDSGLRDLTERMEELLVASGTDKLADSEIDQIAENVFPNDLKALLSLFSIILRFNIKNQKNEKARKIHDCAVKLEKNLQTGREIQTAMKKLQLKWFQCERRVL</sequence>
<proteinExistence type="inferred from homology"/>
<keyword evidence="4" id="KW-1185">Reference proteome</keyword>
<evidence type="ECO:0000313" key="3">
    <source>
        <dbReference type="EMBL" id="KAK6471476.1"/>
    </source>
</evidence>
<name>A0ABR0YFR0_HUSHU</name>
<organism evidence="3 4">
    <name type="scientific">Huso huso</name>
    <name type="common">Beluga</name>
    <name type="synonym">Acipenser huso</name>
    <dbReference type="NCBI Taxonomy" id="61971"/>
    <lineage>
        <taxon>Eukaryota</taxon>
        <taxon>Metazoa</taxon>
        <taxon>Chordata</taxon>
        <taxon>Craniata</taxon>
        <taxon>Vertebrata</taxon>
        <taxon>Euteleostomi</taxon>
        <taxon>Actinopterygii</taxon>
        <taxon>Chondrostei</taxon>
        <taxon>Acipenseriformes</taxon>
        <taxon>Acipenseridae</taxon>
        <taxon>Huso</taxon>
    </lineage>
</organism>
<dbReference type="PANTHER" id="PTHR14096:SF28">
    <property type="entry name" value="APOLIPOPROTEIN L, 1-RELATED"/>
    <property type="match status" value="1"/>
</dbReference>
<evidence type="ECO:0000313" key="4">
    <source>
        <dbReference type="Proteomes" id="UP001369086"/>
    </source>
</evidence>
<dbReference type="Proteomes" id="UP001369086">
    <property type="component" value="Unassembled WGS sequence"/>
</dbReference>
<protein>
    <submittedName>
        <fullName evidence="3">Uncharacterized protein</fullName>
    </submittedName>
</protein>
<gene>
    <name evidence="3" type="ORF">HHUSO_G29298</name>
</gene>
<dbReference type="Pfam" id="PF05461">
    <property type="entry name" value="ApoL"/>
    <property type="match status" value="1"/>
</dbReference>
<evidence type="ECO:0000256" key="2">
    <source>
        <dbReference type="SAM" id="MobiDB-lite"/>
    </source>
</evidence>
<comment type="caution">
    <text evidence="3">The sequence shown here is derived from an EMBL/GenBank/DDBJ whole genome shotgun (WGS) entry which is preliminary data.</text>
</comment>
<dbReference type="PANTHER" id="PTHR14096">
    <property type="entry name" value="APOLIPOPROTEIN L"/>
    <property type="match status" value="1"/>
</dbReference>
<dbReference type="InterPro" id="IPR008405">
    <property type="entry name" value="ApoL"/>
</dbReference>
<feature type="region of interest" description="Disordered" evidence="2">
    <location>
        <begin position="1"/>
        <end position="27"/>
    </location>
</feature>
<accession>A0ABR0YFR0</accession>
<evidence type="ECO:0000256" key="1">
    <source>
        <dbReference type="ARBA" id="ARBA00010090"/>
    </source>
</evidence>
<comment type="similarity">
    <text evidence="1">Belongs to the apolipoprotein L family.</text>
</comment>
<feature type="compositionally biased region" description="Basic and acidic residues" evidence="2">
    <location>
        <begin position="16"/>
        <end position="27"/>
    </location>
</feature>
<dbReference type="EMBL" id="JAHFZB010000031">
    <property type="protein sequence ID" value="KAK6471476.1"/>
    <property type="molecule type" value="Genomic_DNA"/>
</dbReference>